<dbReference type="Proteomes" id="UP000184550">
    <property type="component" value="Unassembled WGS sequence"/>
</dbReference>
<sequence length="47" mass="5490">MSSRDAPYIGVNLTHVSPERSFRAKSDRHLKMTQNFSFLTRFNGFEL</sequence>
<evidence type="ECO:0000313" key="2">
    <source>
        <dbReference type="Proteomes" id="UP000184550"/>
    </source>
</evidence>
<accession>A0A7Z9BW80</accession>
<protein>
    <submittedName>
        <fullName evidence="1">Uncharacterized protein</fullName>
    </submittedName>
</protein>
<gene>
    <name evidence="1" type="ORF">PL8927_750148</name>
</gene>
<proteinExistence type="predicted"/>
<name>A0A7Z9BW80_9CYAN</name>
<organism evidence="1 2">
    <name type="scientific">Planktothrix serta PCC 8927</name>
    <dbReference type="NCBI Taxonomy" id="671068"/>
    <lineage>
        <taxon>Bacteria</taxon>
        <taxon>Bacillati</taxon>
        <taxon>Cyanobacteriota</taxon>
        <taxon>Cyanophyceae</taxon>
        <taxon>Oscillatoriophycideae</taxon>
        <taxon>Oscillatoriales</taxon>
        <taxon>Microcoleaceae</taxon>
        <taxon>Planktothrix</taxon>
    </lineage>
</organism>
<reference evidence="1" key="1">
    <citation type="submission" date="2019-10" db="EMBL/GenBank/DDBJ databases">
        <authorList>
            <consortium name="Genoscope - CEA"/>
            <person name="William W."/>
        </authorList>
    </citation>
    <scope>NUCLEOTIDE SEQUENCE [LARGE SCALE GENOMIC DNA]</scope>
    <source>
        <strain evidence="1">BBR_PRJEB10992</strain>
    </source>
</reference>
<comment type="caution">
    <text evidence="1">The sequence shown here is derived from an EMBL/GenBank/DDBJ whole genome shotgun (WGS) entry which is preliminary data.</text>
</comment>
<keyword evidence="2" id="KW-1185">Reference proteome</keyword>
<evidence type="ECO:0000313" key="1">
    <source>
        <dbReference type="EMBL" id="VXD22546.1"/>
    </source>
</evidence>
<dbReference type="EMBL" id="CZCU02000152">
    <property type="protein sequence ID" value="VXD22546.1"/>
    <property type="molecule type" value="Genomic_DNA"/>
</dbReference>
<dbReference type="AlphaFoldDB" id="A0A7Z9BW80"/>